<proteinExistence type="predicted"/>
<dbReference type="EMBL" id="JARKHS020010863">
    <property type="protein sequence ID" value="KAK8778330.1"/>
    <property type="molecule type" value="Genomic_DNA"/>
</dbReference>
<keyword evidence="1" id="KW-1133">Transmembrane helix</keyword>
<sequence length="110" mass="11566">MLIQRNLLIFSGSIGCLDAATILEPPAVDLLLLNYGSLRAPVASNGRIMRLPAVSLILTVISAWTTVTTWVWSALASSLGDRAAGSMGALNVVIRRSGGGSNGSAMRKRR</sequence>
<keyword evidence="1" id="KW-0472">Membrane</keyword>
<keyword evidence="3" id="KW-1185">Reference proteome</keyword>
<evidence type="ECO:0000313" key="3">
    <source>
        <dbReference type="Proteomes" id="UP001321473"/>
    </source>
</evidence>
<evidence type="ECO:0000313" key="2">
    <source>
        <dbReference type="EMBL" id="KAK8778330.1"/>
    </source>
</evidence>
<keyword evidence="1" id="KW-0812">Transmembrane</keyword>
<gene>
    <name evidence="2" type="ORF">V5799_020330</name>
</gene>
<name>A0AAQ4EUD8_AMBAM</name>
<organism evidence="2 3">
    <name type="scientific">Amblyomma americanum</name>
    <name type="common">Lone star tick</name>
    <dbReference type="NCBI Taxonomy" id="6943"/>
    <lineage>
        <taxon>Eukaryota</taxon>
        <taxon>Metazoa</taxon>
        <taxon>Ecdysozoa</taxon>
        <taxon>Arthropoda</taxon>
        <taxon>Chelicerata</taxon>
        <taxon>Arachnida</taxon>
        <taxon>Acari</taxon>
        <taxon>Parasitiformes</taxon>
        <taxon>Ixodida</taxon>
        <taxon>Ixodoidea</taxon>
        <taxon>Ixodidae</taxon>
        <taxon>Amblyomminae</taxon>
        <taxon>Amblyomma</taxon>
    </lineage>
</organism>
<feature type="transmembrane region" description="Helical" evidence="1">
    <location>
        <begin position="48"/>
        <end position="72"/>
    </location>
</feature>
<dbReference type="Proteomes" id="UP001321473">
    <property type="component" value="Unassembled WGS sequence"/>
</dbReference>
<dbReference type="PROSITE" id="PS51257">
    <property type="entry name" value="PROKAR_LIPOPROTEIN"/>
    <property type="match status" value="1"/>
</dbReference>
<reference evidence="2 3" key="1">
    <citation type="journal article" date="2023" name="Arcadia Sci">
        <title>De novo assembly of a long-read Amblyomma americanum tick genome.</title>
        <authorList>
            <person name="Chou S."/>
            <person name="Poskanzer K.E."/>
            <person name="Rollins M."/>
            <person name="Thuy-Boun P.S."/>
        </authorList>
    </citation>
    <scope>NUCLEOTIDE SEQUENCE [LARGE SCALE GENOMIC DNA]</scope>
    <source>
        <strain evidence="2">F_SG_1</strain>
        <tissue evidence="2">Salivary glands</tissue>
    </source>
</reference>
<protein>
    <submittedName>
        <fullName evidence="2">Uncharacterized protein</fullName>
    </submittedName>
</protein>
<comment type="caution">
    <text evidence="2">The sequence shown here is derived from an EMBL/GenBank/DDBJ whole genome shotgun (WGS) entry which is preliminary data.</text>
</comment>
<dbReference type="AlphaFoldDB" id="A0AAQ4EUD8"/>
<evidence type="ECO:0000256" key="1">
    <source>
        <dbReference type="SAM" id="Phobius"/>
    </source>
</evidence>
<accession>A0AAQ4EUD8</accession>